<dbReference type="OrthoDB" id="25498at2759"/>
<dbReference type="SMART" id="SM00232">
    <property type="entry name" value="JAB_MPN"/>
    <property type="match status" value="1"/>
</dbReference>
<dbReference type="GO" id="GO:0003743">
    <property type="term" value="F:translation initiation factor activity"/>
    <property type="evidence" value="ECO:0007669"/>
    <property type="project" value="UniProtKB-UniRule"/>
</dbReference>
<dbReference type="GO" id="GO:0001732">
    <property type="term" value="P:formation of cytoplasmic translation initiation complex"/>
    <property type="evidence" value="ECO:0007669"/>
    <property type="project" value="UniProtKB-UniRule"/>
</dbReference>
<keyword evidence="3 4" id="KW-0648">Protein biosynthesis</keyword>
<dbReference type="Gene3D" id="3.40.140.10">
    <property type="entry name" value="Cytidine Deaminase, domain 2"/>
    <property type="match status" value="1"/>
</dbReference>
<dbReference type="InterPro" id="IPR027531">
    <property type="entry name" value="eIF3f"/>
</dbReference>
<dbReference type="Pfam" id="PF01398">
    <property type="entry name" value="JAB"/>
    <property type="match status" value="1"/>
</dbReference>
<dbReference type="GO" id="GO:0033290">
    <property type="term" value="C:eukaryotic 48S preinitiation complex"/>
    <property type="evidence" value="ECO:0007669"/>
    <property type="project" value="UniProtKB-UniRule"/>
</dbReference>
<organism evidence="6 7">
    <name type="scientific">Tropilaelaps mercedesae</name>
    <dbReference type="NCBI Taxonomy" id="418985"/>
    <lineage>
        <taxon>Eukaryota</taxon>
        <taxon>Metazoa</taxon>
        <taxon>Ecdysozoa</taxon>
        <taxon>Arthropoda</taxon>
        <taxon>Chelicerata</taxon>
        <taxon>Arachnida</taxon>
        <taxon>Acari</taxon>
        <taxon>Parasitiformes</taxon>
        <taxon>Mesostigmata</taxon>
        <taxon>Gamasina</taxon>
        <taxon>Dermanyssoidea</taxon>
        <taxon>Laelapidae</taxon>
        <taxon>Tropilaelaps</taxon>
    </lineage>
</organism>
<comment type="function">
    <text evidence="4">Component of the eukaryotic translation initiation factor 3 (eIF-3) complex, which is involved in protein synthesis of a specialized repertoire of mRNAs and, together with other initiation factors, stimulates binding of mRNA and methionyl-tRNAi to the 40S ribosome. The eIF-3 complex specifically targets and initiates translation of a subset of mRNAs involved in cell proliferation.</text>
</comment>
<dbReference type="Pfam" id="PF13012">
    <property type="entry name" value="MitMem_reg"/>
    <property type="match status" value="1"/>
</dbReference>
<dbReference type="STRING" id="418985.A0A1V9X2D3"/>
<comment type="subunit">
    <text evidence="4">Component of the eukaryotic translation initiation factor 3 (eIF-3) complex.</text>
</comment>
<dbReference type="PANTHER" id="PTHR10540">
    <property type="entry name" value="EUKARYOTIC TRANSLATION INITIATION FACTOR 3 SUBUNIT F-RELATED"/>
    <property type="match status" value="1"/>
</dbReference>
<dbReference type="InterPro" id="IPR000555">
    <property type="entry name" value="JAMM/MPN+_dom"/>
</dbReference>
<dbReference type="PANTHER" id="PTHR10540:SF6">
    <property type="entry name" value="EUKARYOTIC TRANSLATION INITIATION FACTOR 3 SUBUNIT F"/>
    <property type="match status" value="1"/>
</dbReference>
<dbReference type="HAMAP" id="MF_03005">
    <property type="entry name" value="eIF3f"/>
    <property type="match status" value="1"/>
</dbReference>
<name>A0A1V9X2D3_9ACAR</name>
<proteinExistence type="inferred from homology"/>
<dbReference type="InterPro" id="IPR024969">
    <property type="entry name" value="EIF3F/CSN6-like_C"/>
</dbReference>
<evidence type="ECO:0000313" key="7">
    <source>
        <dbReference type="Proteomes" id="UP000192247"/>
    </source>
</evidence>
<feature type="domain" description="MPN" evidence="5">
    <location>
        <begin position="7"/>
        <end position="142"/>
    </location>
</feature>
<sequence>MPKITTVRLHPTALFTVVDSYEHRSENQQRVIGTLLGSFDFARGAVEITNCFHVNHSESGDEVGLDLEYAKTTTELHRRVNSTEQVVGWFATGAEIPNTSVLIHQYYTTLTKHTPVHVTVDTSMEGSDSRMGIKAYVGVSFGVPKHTVGTMFPPCKVEIVGYQEETVSLRACQRTRDVPEGSTTGVELPTDLDSVIESCVDMRQMLKIVIDYIDNVLVGRTPSDNAVGRRLMDMVHSVPKMDNERFQEVLNGDMKDLLMVAYLTMITKTQLCINEKLCLM</sequence>
<keyword evidence="7" id="KW-1185">Reference proteome</keyword>
<accession>A0A1V9X2D3</accession>
<protein>
    <recommendedName>
        <fullName evidence="4">Eukaryotic translation initiation factor 3 subunit F</fullName>
        <shortName evidence="4">eIF3f</shortName>
    </recommendedName>
    <alternativeName>
        <fullName evidence="4">Eukaryotic translation initiation factor 3 subunit 5</fullName>
    </alternativeName>
</protein>
<dbReference type="Proteomes" id="UP000192247">
    <property type="component" value="Unassembled WGS sequence"/>
</dbReference>
<dbReference type="FunCoup" id="A0A1V9X2D3">
    <property type="interactions" value="1813"/>
</dbReference>
<dbReference type="GO" id="GO:0016282">
    <property type="term" value="C:eukaryotic 43S preinitiation complex"/>
    <property type="evidence" value="ECO:0007669"/>
    <property type="project" value="UniProtKB-UniRule"/>
</dbReference>
<dbReference type="InParanoid" id="A0A1V9X2D3"/>
<dbReference type="GO" id="GO:0071541">
    <property type="term" value="C:eukaryotic translation initiation factor 3 complex, eIF3m"/>
    <property type="evidence" value="ECO:0007669"/>
    <property type="project" value="TreeGrafter"/>
</dbReference>
<evidence type="ECO:0000256" key="3">
    <source>
        <dbReference type="ARBA" id="ARBA00022917"/>
    </source>
</evidence>
<comment type="similarity">
    <text evidence="4">Belongs to the eIF-3 subunit F family.</text>
</comment>
<evidence type="ECO:0000256" key="4">
    <source>
        <dbReference type="HAMAP-Rule" id="MF_03005"/>
    </source>
</evidence>
<dbReference type="EMBL" id="MNPL01027665">
    <property type="protein sequence ID" value="OQR67735.1"/>
    <property type="molecule type" value="Genomic_DNA"/>
</dbReference>
<comment type="caution">
    <text evidence="6">The sequence shown here is derived from an EMBL/GenBank/DDBJ whole genome shotgun (WGS) entry which is preliminary data.</text>
</comment>
<dbReference type="PROSITE" id="PS50249">
    <property type="entry name" value="MPN"/>
    <property type="match status" value="1"/>
</dbReference>
<reference evidence="6 7" key="1">
    <citation type="journal article" date="2017" name="Gigascience">
        <title>Draft genome of the honey bee ectoparasitic mite, Tropilaelaps mercedesae, is shaped by the parasitic life history.</title>
        <authorList>
            <person name="Dong X."/>
            <person name="Armstrong S.D."/>
            <person name="Xia D."/>
            <person name="Makepeace B.L."/>
            <person name="Darby A.C."/>
            <person name="Kadowaki T."/>
        </authorList>
    </citation>
    <scope>NUCLEOTIDE SEQUENCE [LARGE SCALE GENOMIC DNA]</scope>
    <source>
        <strain evidence="6">Wuxi-XJTLU</strain>
    </source>
</reference>
<dbReference type="GO" id="GO:0008237">
    <property type="term" value="F:metallopeptidase activity"/>
    <property type="evidence" value="ECO:0007669"/>
    <property type="project" value="InterPro"/>
</dbReference>
<evidence type="ECO:0000256" key="1">
    <source>
        <dbReference type="ARBA" id="ARBA00022490"/>
    </source>
</evidence>
<evidence type="ECO:0000259" key="5">
    <source>
        <dbReference type="PROSITE" id="PS50249"/>
    </source>
</evidence>
<comment type="subcellular location">
    <subcellularLocation>
        <location evidence="4">Cytoplasm</location>
    </subcellularLocation>
</comment>
<dbReference type="CDD" id="cd08064">
    <property type="entry name" value="MPN_eIF3f"/>
    <property type="match status" value="1"/>
</dbReference>
<gene>
    <name evidence="6" type="ORF">BIW11_13340</name>
</gene>
<keyword evidence="2 4" id="KW-0396">Initiation factor</keyword>
<evidence type="ECO:0000256" key="2">
    <source>
        <dbReference type="ARBA" id="ARBA00022540"/>
    </source>
</evidence>
<dbReference type="GO" id="GO:0031369">
    <property type="term" value="F:translation initiation factor binding"/>
    <property type="evidence" value="ECO:0007669"/>
    <property type="project" value="InterPro"/>
</dbReference>
<keyword evidence="1 4" id="KW-0963">Cytoplasm</keyword>
<evidence type="ECO:0000313" key="6">
    <source>
        <dbReference type="EMBL" id="OQR67735.1"/>
    </source>
</evidence>
<dbReference type="AlphaFoldDB" id="A0A1V9X2D3"/>
<dbReference type="InterPro" id="IPR037518">
    <property type="entry name" value="MPN"/>
</dbReference>